<keyword evidence="3" id="KW-1185">Reference proteome</keyword>
<evidence type="ECO:0000313" key="2">
    <source>
        <dbReference type="EnsemblMetazoa" id="ISCW013841-PA"/>
    </source>
</evidence>
<dbReference type="EMBL" id="ABJB010597252">
    <property type="status" value="NOT_ANNOTATED_CDS"/>
    <property type="molecule type" value="Genomic_DNA"/>
</dbReference>
<reference evidence="1 3" key="1">
    <citation type="submission" date="2008-03" db="EMBL/GenBank/DDBJ databases">
        <title>Annotation of Ixodes scapularis.</title>
        <authorList>
            <consortium name="Ixodes scapularis Genome Project Consortium"/>
            <person name="Caler E."/>
            <person name="Hannick L.I."/>
            <person name="Bidwell S."/>
            <person name="Joardar V."/>
            <person name="Thiagarajan M."/>
            <person name="Amedeo P."/>
            <person name="Galinsky K.J."/>
            <person name="Schobel S."/>
            <person name="Inman J."/>
            <person name="Hostetler J."/>
            <person name="Miller J."/>
            <person name="Hammond M."/>
            <person name="Megy K."/>
            <person name="Lawson D."/>
            <person name="Kodira C."/>
            <person name="Sutton G."/>
            <person name="Meyer J."/>
            <person name="Hill C.A."/>
            <person name="Birren B."/>
            <person name="Nene V."/>
            <person name="Collins F."/>
            <person name="Alarcon-Chaidez F."/>
            <person name="Wikel S."/>
            <person name="Strausberg R."/>
        </authorList>
    </citation>
    <scope>NUCLEOTIDE SEQUENCE [LARGE SCALE GENOMIC DNA]</scope>
    <source>
        <strain evidence="3">Wikel</strain>
        <strain evidence="1">Wikel colony</strain>
    </source>
</reference>
<accession>B7QHU5</accession>
<dbReference type="PaxDb" id="6945-B7QHU5"/>
<dbReference type="Proteomes" id="UP000001555">
    <property type="component" value="Unassembled WGS sequence"/>
</dbReference>
<dbReference type="EnsemblMetazoa" id="ISCW013841-RA">
    <property type="protein sequence ID" value="ISCW013841-PA"/>
    <property type="gene ID" value="ISCW013841"/>
</dbReference>
<organism>
    <name type="scientific">Ixodes scapularis</name>
    <name type="common">Black-legged tick</name>
    <name type="synonym">Deer tick</name>
    <dbReference type="NCBI Taxonomy" id="6945"/>
    <lineage>
        <taxon>Eukaryota</taxon>
        <taxon>Metazoa</taxon>
        <taxon>Ecdysozoa</taxon>
        <taxon>Arthropoda</taxon>
        <taxon>Chelicerata</taxon>
        <taxon>Arachnida</taxon>
        <taxon>Acari</taxon>
        <taxon>Parasitiformes</taxon>
        <taxon>Ixodida</taxon>
        <taxon>Ixodoidea</taxon>
        <taxon>Ixodidae</taxon>
        <taxon>Ixodinae</taxon>
        <taxon>Ixodes</taxon>
    </lineage>
</organism>
<dbReference type="InParanoid" id="B7QHU5"/>
<dbReference type="AlphaFoldDB" id="B7QHU5"/>
<dbReference type="VEuPathDB" id="VectorBase:ISCW013841"/>
<dbReference type="EMBL" id="DS941697">
    <property type="protein sequence ID" value="EEC18417.1"/>
    <property type="molecule type" value="Genomic_DNA"/>
</dbReference>
<gene>
    <name evidence="1" type="ORF">IscW_ISCW013841</name>
</gene>
<sequence length="138" mass="15204">MDLDRAERDSNPLNTRLCRPPHPIDPARLHVIIDLIEEEAGRLGLSLKASKCRSPHLSGGTPVGLRDSQLHVNGSSISVIRDFEGIAYLGRPVGFNILQGGTDMDAAIHLGTQDPRLHAGIMATPQHHFDFYIHHYTT</sequence>
<dbReference type="HOGENOM" id="CLU_1857504_0_0_1"/>
<evidence type="ECO:0000313" key="1">
    <source>
        <dbReference type="EMBL" id="EEC18417.1"/>
    </source>
</evidence>
<proteinExistence type="predicted"/>
<evidence type="ECO:0000313" key="3">
    <source>
        <dbReference type="Proteomes" id="UP000001555"/>
    </source>
</evidence>
<name>B7QHU5_IXOSC</name>
<dbReference type="EMBL" id="ABJB010993890">
    <property type="status" value="NOT_ANNOTATED_CDS"/>
    <property type="molecule type" value="Genomic_DNA"/>
</dbReference>
<protein>
    <submittedName>
        <fullName evidence="1 2">Uncharacterized protein</fullName>
    </submittedName>
</protein>
<reference evidence="2" key="2">
    <citation type="submission" date="2020-05" db="UniProtKB">
        <authorList>
            <consortium name="EnsemblMetazoa"/>
        </authorList>
    </citation>
    <scope>IDENTIFICATION</scope>
    <source>
        <strain evidence="2">wikel</strain>
    </source>
</reference>
<dbReference type="VEuPathDB" id="VectorBase:ISCI013841"/>